<dbReference type="KEGG" id="atw:C0099_06145"/>
<dbReference type="AlphaFoldDB" id="A0A2I6S5M6"/>
<dbReference type="NCBIfam" id="TIGR00401">
    <property type="entry name" value="msrA"/>
    <property type="match status" value="1"/>
</dbReference>
<dbReference type="HAMAP" id="MF_01401">
    <property type="entry name" value="MsrA"/>
    <property type="match status" value="1"/>
</dbReference>
<protein>
    <recommendedName>
        <fullName evidence="4">Peptide methionine sulfoxide reductase MsrA</fullName>
        <shortName evidence="4">Protein-methionine-S-oxide reductase</shortName>
        <ecNumber evidence="4">1.8.4.11</ecNumber>
    </recommendedName>
    <alternativeName>
        <fullName evidence="4">Peptide-methionine (S)-S-oxide reductase</fullName>
        <shortName evidence="4">Peptide Met(O) reductase</shortName>
    </alternativeName>
</protein>
<evidence type="ECO:0000256" key="3">
    <source>
        <dbReference type="ARBA" id="ARBA00048782"/>
    </source>
</evidence>
<keyword evidence="1 4" id="KW-0560">Oxidoreductase</keyword>
<dbReference type="Gene3D" id="3.30.1060.10">
    <property type="entry name" value="Peptide methionine sulphoxide reductase MsrA"/>
    <property type="match status" value="1"/>
</dbReference>
<dbReference type="InterPro" id="IPR002569">
    <property type="entry name" value="Met_Sox_Rdtase_MsrA_dom"/>
</dbReference>
<sequence length="188" mass="21320">MTDSTHHGQVEVAILAGGCFWCLDAVFRDVEGVVSVVSGYCGGHVDDPQYREVCEGGTGHAEAVRIEFDPGLVTYRDLLEIFFTIHDPTTLDRQGNDIGTQYRSAIFPTSQSQLHEALTMIEELGEHRVFPSAIVTRVEEPGVHFWPAEDVHQDFFRHQPDQPYCQYVVAPKIAKFREKFAQRRKRRG</sequence>
<accession>A0A2I6S5M6</accession>
<comment type="catalytic activity">
    <reaction evidence="3 4">
        <text>[thioredoxin]-disulfide + L-methionine + H2O = L-methionine (S)-S-oxide + [thioredoxin]-dithiol</text>
        <dbReference type="Rhea" id="RHEA:19993"/>
        <dbReference type="Rhea" id="RHEA-COMP:10698"/>
        <dbReference type="Rhea" id="RHEA-COMP:10700"/>
        <dbReference type="ChEBI" id="CHEBI:15377"/>
        <dbReference type="ChEBI" id="CHEBI:29950"/>
        <dbReference type="ChEBI" id="CHEBI:50058"/>
        <dbReference type="ChEBI" id="CHEBI:57844"/>
        <dbReference type="ChEBI" id="CHEBI:58772"/>
        <dbReference type="EC" id="1.8.4.11"/>
    </reaction>
</comment>
<feature type="active site" evidence="4">
    <location>
        <position position="19"/>
    </location>
</feature>
<dbReference type="Proteomes" id="UP000242205">
    <property type="component" value="Chromosome"/>
</dbReference>
<evidence type="ECO:0000313" key="7">
    <source>
        <dbReference type="Proteomes" id="UP000242205"/>
    </source>
</evidence>
<name>A0A2I6S5M6_9RHOO</name>
<gene>
    <name evidence="4 6" type="primary">msrA</name>
    <name evidence="6" type="ORF">C0099_06145</name>
</gene>
<evidence type="ECO:0000256" key="2">
    <source>
        <dbReference type="ARBA" id="ARBA00047806"/>
    </source>
</evidence>
<evidence type="ECO:0000259" key="5">
    <source>
        <dbReference type="Pfam" id="PF01625"/>
    </source>
</evidence>
<comment type="similarity">
    <text evidence="4">Belongs to the MsrA Met sulfoxide reductase family.</text>
</comment>
<evidence type="ECO:0000256" key="4">
    <source>
        <dbReference type="HAMAP-Rule" id="MF_01401"/>
    </source>
</evidence>
<reference evidence="6 7" key="1">
    <citation type="submission" date="2018-01" db="EMBL/GenBank/DDBJ databases">
        <authorList>
            <person name="Fu G.-Y."/>
        </authorList>
    </citation>
    <scope>NUCLEOTIDE SEQUENCE [LARGE SCALE GENOMIC DNA]</scope>
    <source>
        <strain evidence="6 7">SY39</strain>
    </source>
</reference>
<dbReference type="EMBL" id="CP025682">
    <property type="protein sequence ID" value="AUN94560.1"/>
    <property type="molecule type" value="Genomic_DNA"/>
</dbReference>
<dbReference type="SUPFAM" id="SSF55068">
    <property type="entry name" value="Peptide methionine sulfoxide reductase"/>
    <property type="match status" value="1"/>
</dbReference>
<comment type="catalytic activity">
    <reaction evidence="2 4">
        <text>L-methionyl-[protein] + [thioredoxin]-disulfide + H2O = L-methionyl-(S)-S-oxide-[protein] + [thioredoxin]-dithiol</text>
        <dbReference type="Rhea" id="RHEA:14217"/>
        <dbReference type="Rhea" id="RHEA-COMP:10698"/>
        <dbReference type="Rhea" id="RHEA-COMP:10700"/>
        <dbReference type="Rhea" id="RHEA-COMP:12313"/>
        <dbReference type="Rhea" id="RHEA-COMP:12315"/>
        <dbReference type="ChEBI" id="CHEBI:15377"/>
        <dbReference type="ChEBI" id="CHEBI:16044"/>
        <dbReference type="ChEBI" id="CHEBI:29950"/>
        <dbReference type="ChEBI" id="CHEBI:44120"/>
        <dbReference type="ChEBI" id="CHEBI:50058"/>
        <dbReference type="EC" id="1.8.4.11"/>
    </reaction>
</comment>
<dbReference type="EC" id="1.8.4.11" evidence="4"/>
<dbReference type="OrthoDB" id="4174719at2"/>
<organism evidence="6 7">
    <name type="scientific">Pseudazoarcus pumilus</name>
    <dbReference type="NCBI Taxonomy" id="2067960"/>
    <lineage>
        <taxon>Bacteria</taxon>
        <taxon>Pseudomonadati</taxon>
        <taxon>Pseudomonadota</taxon>
        <taxon>Betaproteobacteria</taxon>
        <taxon>Rhodocyclales</taxon>
        <taxon>Zoogloeaceae</taxon>
        <taxon>Pseudazoarcus</taxon>
    </lineage>
</organism>
<dbReference type="GO" id="GO:0008113">
    <property type="term" value="F:peptide-methionine (S)-S-oxide reductase activity"/>
    <property type="evidence" value="ECO:0007669"/>
    <property type="project" value="UniProtKB-UniRule"/>
</dbReference>
<keyword evidence="7" id="KW-1185">Reference proteome</keyword>
<dbReference type="GO" id="GO:0033744">
    <property type="term" value="F:L-methionine:thioredoxin-disulfide S-oxidoreductase activity"/>
    <property type="evidence" value="ECO:0007669"/>
    <property type="project" value="RHEA"/>
</dbReference>
<dbReference type="PANTHER" id="PTHR43774:SF1">
    <property type="entry name" value="PEPTIDE METHIONINE SULFOXIDE REDUCTASE MSRA 2"/>
    <property type="match status" value="1"/>
</dbReference>
<dbReference type="PANTHER" id="PTHR43774">
    <property type="entry name" value="PEPTIDE METHIONINE SULFOXIDE REDUCTASE"/>
    <property type="match status" value="1"/>
</dbReference>
<dbReference type="InterPro" id="IPR036509">
    <property type="entry name" value="Met_Sox_Rdtase_MsrA_sf"/>
</dbReference>
<comment type="function">
    <text evidence="4">Has an important function as a repair enzyme for proteins that have been inactivated by oxidation. Catalyzes the reversible oxidation-reduction of methionine sulfoxide in proteins to methionine.</text>
</comment>
<evidence type="ECO:0000256" key="1">
    <source>
        <dbReference type="ARBA" id="ARBA00023002"/>
    </source>
</evidence>
<dbReference type="RefSeq" id="WP_102246628.1">
    <property type="nucleotide sequence ID" value="NZ_CP025682.1"/>
</dbReference>
<feature type="domain" description="Peptide methionine sulphoxide reductase MsrA" evidence="5">
    <location>
        <begin position="13"/>
        <end position="166"/>
    </location>
</feature>
<dbReference type="Pfam" id="PF01625">
    <property type="entry name" value="PMSR"/>
    <property type="match status" value="1"/>
</dbReference>
<evidence type="ECO:0000313" key="6">
    <source>
        <dbReference type="EMBL" id="AUN94560.1"/>
    </source>
</evidence>
<proteinExistence type="inferred from homology"/>